<protein>
    <submittedName>
        <fullName evidence="2">FAD binding domain-containing protein</fullName>
    </submittedName>
</protein>
<feature type="compositionally biased region" description="Polar residues" evidence="1">
    <location>
        <begin position="198"/>
        <end position="210"/>
    </location>
</feature>
<dbReference type="VEuPathDB" id="FungiDB:MAPG_04624"/>
<reference evidence="2" key="1">
    <citation type="submission" date="2010-05" db="EMBL/GenBank/DDBJ databases">
        <title>The Genome Sequence of Magnaporthe poae strain ATCC 64411.</title>
        <authorList>
            <consortium name="The Broad Institute Genome Sequencing Platform"/>
            <consortium name="Broad Institute Genome Sequencing Center for Infectious Disease"/>
            <person name="Ma L.-J."/>
            <person name="Dead R."/>
            <person name="Young S."/>
            <person name="Zeng Q."/>
            <person name="Koehrsen M."/>
            <person name="Alvarado L."/>
            <person name="Berlin A."/>
            <person name="Chapman S.B."/>
            <person name="Chen Z."/>
            <person name="Freedman E."/>
            <person name="Gellesch M."/>
            <person name="Goldberg J."/>
            <person name="Griggs A."/>
            <person name="Gujja S."/>
            <person name="Heilman E.R."/>
            <person name="Heiman D."/>
            <person name="Hepburn T."/>
            <person name="Howarth C."/>
            <person name="Jen D."/>
            <person name="Larson L."/>
            <person name="Mehta T."/>
            <person name="Neiman D."/>
            <person name="Pearson M."/>
            <person name="Roberts A."/>
            <person name="Saif S."/>
            <person name="Shea T."/>
            <person name="Shenoy N."/>
            <person name="Sisk P."/>
            <person name="Stolte C."/>
            <person name="Sykes S."/>
            <person name="Walk T."/>
            <person name="White J."/>
            <person name="Yandava C."/>
            <person name="Haas B."/>
            <person name="Nusbaum C."/>
            <person name="Birren B."/>
        </authorList>
    </citation>
    <scope>NUCLEOTIDE SEQUENCE</scope>
    <source>
        <strain evidence="2">ATCC 64411</strain>
    </source>
</reference>
<feature type="non-terminal residue" evidence="2">
    <location>
        <position position="223"/>
    </location>
</feature>
<dbReference type="AlphaFoldDB" id="A0A0H2TVI7"/>
<proteinExistence type="predicted"/>
<reference evidence="2" key="2">
    <citation type="submission" date="2011-03" db="EMBL/GenBank/DDBJ databases">
        <title>Annotation of Magnaporthe poae ATCC 64411.</title>
        <authorList>
            <person name="Ma L.-J."/>
            <person name="Dead R."/>
            <person name="Young S.K."/>
            <person name="Zeng Q."/>
            <person name="Gargeya S."/>
            <person name="Fitzgerald M."/>
            <person name="Haas B."/>
            <person name="Abouelleil A."/>
            <person name="Alvarado L."/>
            <person name="Arachchi H.M."/>
            <person name="Berlin A."/>
            <person name="Brown A."/>
            <person name="Chapman S.B."/>
            <person name="Chen Z."/>
            <person name="Dunbar C."/>
            <person name="Freedman E."/>
            <person name="Gearin G."/>
            <person name="Gellesch M."/>
            <person name="Goldberg J."/>
            <person name="Griggs A."/>
            <person name="Gujja S."/>
            <person name="Heiman D."/>
            <person name="Howarth C."/>
            <person name="Larson L."/>
            <person name="Lui A."/>
            <person name="MacDonald P.J.P."/>
            <person name="Mehta T."/>
            <person name="Montmayeur A."/>
            <person name="Murphy C."/>
            <person name="Neiman D."/>
            <person name="Pearson M."/>
            <person name="Priest M."/>
            <person name="Roberts A."/>
            <person name="Saif S."/>
            <person name="Shea T."/>
            <person name="Shenoy N."/>
            <person name="Sisk P."/>
            <person name="Stolte C."/>
            <person name="Sykes S."/>
            <person name="Yandava C."/>
            <person name="Wortman J."/>
            <person name="Nusbaum C."/>
            <person name="Birren B."/>
        </authorList>
    </citation>
    <scope>NUCLEOTIDE SEQUENCE</scope>
    <source>
        <strain evidence="2">ATCC 64411</strain>
    </source>
</reference>
<evidence type="ECO:0000256" key="1">
    <source>
        <dbReference type="SAM" id="MobiDB-lite"/>
    </source>
</evidence>
<gene>
    <name evidence="2" type="ORF">MAPG_04624</name>
</gene>
<organism evidence="2">
    <name type="scientific">Magnaporthiopsis poae (strain ATCC 64411 / 73-15)</name>
    <name type="common">Kentucky bluegrass fungus</name>
    <name type="synonym">Magnaporthe poae</name>
    <dbReference type="NCBI Taxonomy" id="644358"/>
    <lineage>
        <taxon>Eukaryota</taxon>
        <taxon>Fungi</taxon>
        <taxon>Dikarya</taxon>
        <taxon>Ascomycota</taxon>
        <taxon>Pezizomycotina</taxon>
        <taxon>Sordariomycetes</taxon>
        <taxon>Sordariomycetidae</taxon>
        <taxon>Magnaporthales</taxon>
        <taxon>Magnaporthaceae</taxon>
        <taxon>Magnaporthiopsis</taxon>
    </lineage>
</organism>
<sequence length="223" mass="23637">MTTTTATMQSRLDTILAESASGCIPEEPRAPSIAPSLTFSDSTENEQELEDAAPPSELPRRRRASTRLIAQSAADIQRITGESTAEVVKRCCGGGCCFKSAARKEGVELEKPELPDNNAYQSLLLKIDAIPSTLTNVADLPPQTAFLESIRPAAAPSSPLPPPDSAISFSPIDSSIPVPPTDSAPTVNGAAEKLRELSLNSDTDTDTSIQPPKFVQPHPPHNV</sequence>
<feature type="region of interest" description="Disordered" evidence="1">
    <location>
        <begin position="18"/>
        <end position="63"/>
    </location>
</feature>
<accession>A0A0H2TVI7</accession>
<evidence type="ECO:0000313" key="2">
    <source>
        <dbReference type="EMBL" id="KLU85601.1"/>
    </source>
</evidence>
<dbReference type="OrthoDB" id="1856718at2759"/>
<name>A0A0H2TVI7_MAGP6</name>
<dbReference type="EMBL" id="GL876968">
    <property type="protein sequence ID" value="KLU85601.1"/>
    <property type="molecule type" value="Genomic_DNA"/>
</dbReference>
<feature type="region of interest" description="Disordered" evidence="1">
    <location>
        <begin position="153"/>
        <end position="223"/>
    </location>
</feature>